<dbReference type="SUPFAM" id="SSF89082">
    <property type="entry name" value="Antibiotic binding domain of TipA-like multidrug resistance regulators"/>
    <property type="match status" value="1"/>
</dbReference>
<accession>A0ABV1GD52</accession>
<name>A0ABV1GD52_9FIRM</name>
<dbReference type="InterPro" id="IPR047057">
    <property type="entry name" value="MerR_fam"/>
</dbReference>
<keyword evidence="8" id="KW-1185">Reference proteome</keyword>
<evidence type="ECO:0000256" key="5">
    <source>
        <dbReference type="SAM" id="Coils"/>
    </source>
</evidence>
<dbReference type="CDD" id="cd01106">
    <property type="entry name" value="HTH_TipAL-Mta"/>
    <property type="match status" value="1"/>
</dbReference>
<dbReference type="InterPro" id="IPR000551">
    <property type="entry name" value="MerR-type_HTH_dom"/>
</dbReference>
<dbReference type="InterPro" id="IPR012925">
    <property type="entry name" value="TipAS_dom"/>
</dbReference>
<keyword evidence="4" id="KW-0804">Transcription</keyword>
<feature type="domain" description="HTH merR-type" evidence="6">
    <location>
        <begin position="1"/>
        <end position="71"/>
    </location>
</feature>
<dbReference type="Pfam" id="PF07739">
    <property type="entry name" value="TipAS"/>
    <property type="match status" value="1"/>
</dbReference>
<feature type="coiled-coil region" evidence="5">
    <location>
        <begin position="77"/>
        <end position="111"/>
    </location>
</feature>
<organism evidence="7 8">
    <name type="scientific">Ruthenibacterium intestinale</name>
    <dbReference type="NCBI Taxonomy" id="3133163"/>
    <lineage>
        <taxon>Bacteria</taxon>
        <taxon>Bacillati</taxon>
        <taxon>Bacillota</taxon>
        <taxon>Clostridia</taxon>
        <taxon>Eubacteriales</taxon>
        <taxon>Oscillospiraceae</taxon>
        <taxon>Ruthenibacterium</taxon>
    </lineage>
</organism>
<gene>
    <name evidence="7" type="ORF">WMO24_03125</name>
</gene>
<protein>
    <submittedName>
        <fullName evidence="7">MerR family transcriptional regulator</fullName>
    </submittedName>
</protein>
<dbReference type="Gene3D" id="1.10.490.50">
    <property type="entry name" value="Antibiotic binding domain of TipA-like multidrug resistance regulators"/>
    <property type="match status" value="1"/>
</dbReference>
<proteinExistence type="predicted"/>
<dbReference type="PANTHER" id="PTHR30204:SF90">
    <property type="entry name" value="HTH-TYPE TRANSCRIPTIONAL ACTIVATOR MTA"/>
    <property type="match status" value="1"/>
</dbReference>
<dbReference type="Proteomes" id="UP001477672">
    <property type="component" value="Unassembled WGS sequence"/>
</dbReference>
<dbReference type="InterPro" id="IPR009061">
    <property type="entry name" value="DNA-bd_dom_put_sf"/>
</dbReference>
<dbReference type="Gene3D" id="1.10.1660.10">
    <property type="match status" value="1"/>
</dbReference>
<dbReference type="PRINTS" id="PR00040">
    <property type="entry name" value="HTHMERR"/>
</dbReference>
<evidence type="ECO:0000259" key="6">
    <source>
        <dbReference type="PROSITE" id="PS50937"/>
    </source>
</evidence>
<keyword evidence="1" id="KW-0805">Transcription regulation</keyword>
<evidence type="ECO:0000256" key="3">
    <source>
        <dbReference type="ARBA" id="ARBA00023159"/>
    </source>
</evidence>
<evidence type="ECO:0000256" key="4">
    <source>
        <dbReference type="ARBA" id="ARBA00023163"/>
    </source>
</evidence>
<dbReference type="PANTHER" id="PTHR30204">
    <property type="entry name" value="REDOX-CYCLING DRUG-SENSING TRANSCRIPTIONAL ACTIVATOR SOXR"/>
    <property type="match status" value="1"/>
</dbReference>
<keyword evidence="2" id="KW-0238">DNA-binding</keyword>
<comment type="caution">
    <text evidence="7">The sequence shown here is derived from an EMBL/GenBank/DDBJ whole genome shotgun (WGS) entry which is preliminary data.</text>
</comment>
<dbReference type="PROSITE" id="PS50937">
    <property type="entry name" value="HTH_MERR_2"/>
    <property type="match status" value="1"/>
</dbReference>
<dbReference type="RefSeq" id="WP_349214881.1">
    <property type="nucleotide sequence ID" value="NZ_JBBMFA010000054.1"/>
</dbReference>
<evidence type="ECO:0000256" key="2">
    <source>
        <dbReference type="ARBA" id="ARBA00023125"/>
    </source>
</evidence>
<dbReference type="InterPro" id="IPR036244">
    <property type="entry name" value="TipA-like_antibiotic-bd"/>
</dbReference>
<evidence type="ECO:0000313" key="8">
    <source>
        <dbReference type="Proteomes" id="UP001477672"/>
    </source>
</evidence>
<dbReference type="SMART" id="SM00422">
    <property type="entry name" value="HTH_MERR"/>
    <property type="match status" value="1"/>
</dbReference>
<sequence>MEYSIQELSRLSGVTTRALRWYDQIGLLKPGRVAENGYRYYGEAEVDRLQDILYYRVLGVELAKIKECLDDPSFDRLTALRSHLSALEAEHERLEKLIRSVKDTIGAEERNEKMRDEQKFEAFKKQAVEQNEKTYGAEIRTRYGDAQVDEANAAMMNLTQAQYREWNELGQEIQIRLEAAVQAGASPEGEDGKAITQLHRRWLTLVGPRYDPARHRGIAELYVMDERFTAYYDKQVSGCARFLRDAVVHWANSELSN</sequence>
<evidence type="ECO:0000313" key="7">
    <source>
        <dbReference type="EMBL" id="MEQ2519433.1"/>
    </source>
</evidence>
<dbReference type="SUPFAM" id="SSF46955">
    <property type="entry name" value="Putative DNA-binding domain"/>
    <property type="match status" value="1"/>
</dbReference>
<keyword evidence="5" id="KW-0175">Coiled coil</keyword>
<keyword evidence="3" id="KW-0010">Activator</keyword>
<dbReference type="EMBL" id="JBBMFA010000054">
    <property type="protein sequence ID" value="MEQ2519433.1"/>
    <property type="molecule type" value="Genomic_DNA"/>
</dbReference>
<dbReference type="Pfam" id="PF13411">
    <property type="entry name" value="MerR_1"/>
    <property type="match status" value="1"/>
</dbReference>
<reference evidence="7 8" key="1">
    <citation type="submission" date="2024-03" db="EMBL/GenBank/DDBJ databases">
        <title>Human intestinal bacterial collection.</title>
        <authorList>
            <person name="Pauvert C."/>
            <person name="Hitch T.C.A."/>
            <person name="Clavel T."/>
        </authorList>
    </citation>
    <scope>NUCLEOTIDE SEQUENCE [LARGE SCALE GENOMIC DNA]</scope>
    <source>
        <strain evidence="7 8">CLA-JM-H11</strain>
    </source>
</reference>
<evidence type="ECO:0000256" key="1">
    <source>
        <dbReference type="ARBA" id="ARBA00023015"/>
    </source>
</evidence>